<keyword evidence="2" id="KW-0812">Transmembrane</keyword>
<evidence type="ECO:0000313" key="5">
    <source>
        <dbReference type="Proteomes" id="UP000193309"/>
    </source>
</evidence>
<feature type="compositionally biased region" description="Low complexity" evidence="1">
    <location>
        <begin position="31"/>
        <end position="55"/>
    </location>
</feature>
<evidence type="ECO:0000313" key="3">
    <source>
        <dbReference type="EMBL" id="NLP39122.1"/>
    </source>
</evidence>
<proteinExistence type="predicted"/>
<reference evidence="5" key="1">
    <citation type="submission" date="2017-04" db="EMBL/GenBank/DDBJ databases">
        <authorList>
            <person name="Varghese N."/>
            <person name="Submissions S."/>
        </authorList>
    </citation>
    <scope>NUCLEOTIDE SEQUENCE [LARGE SCALE GENOMIC DNA]</scope>
    <source>
        <strain evidence="5">VDS</strain>
    </source>
</reference>
<sequence>MNDDDTRYLGPTGGDRPRQYFPGENDPGYRPPQYQEPQYGYEQPSYQQPQYQEPPRASKSGGALPMLLGILFGLTLLAAGLFFFLWRGAAAEADRPVEPVTVTETTSLTVTETTTERALPTEIPTELPENLPEVPENLPEVDIEGWLNDLLGSQPAQ</sequence>
<feature type="transmembrane region" description="Helical" evidence="2">
    <location>
        <begin position="63"/>
        <end position="86"/>
    </location>
</feature>
<evidence type="ECO:0000256" key="1">
    <source>
        <dbReference type="SAM" id="MobiDB-lite"/>
    </source>
</evidence>
<evidence type="ECO:0000256" key="2">
    <source>
        <dbReference type="SAM" id="Phobius"/>
    </source>
</evidence>
<dbReference type="Proteomes" id="UP000193309">
    <property type="component" value="Unassembled WGS sequence"/>
</dbReference>
<dbReference type="AlphaFoldDB" id="A0A1X7KBX7"/>
<keyword evidence="2" id="KW-1133">Transmembrane helix</keyword>
<dbReference type="RefSeq" id="WP_085550507.1">
    <property type="nucleotide sequence ID" value="NZ_FXAR01000011.1"/>
</dbReference>
<reference evidence="4" key="2">
    <citation type="submission" date="2017-04" db="EMBL/GenBank/DDBJ databases">
        <authorList>
            <person name="Afonso C.L."/>
            <person name="Miller P.J."/>
            <person name="Scott M.A."/>
            <person name="Spackman E."/>
            <person name="Goraichik I."/>
            <person name="Dimitrov K.M."/>
            <person name="Suarez D.L."/>
            <person name="Swayne D.E."/>
        </authorList>
    </citation>
    <scope>NUCLEOTIDE SEQUENCE [LARGE SCALE GENOMIC DNA]</scope>
    <source>
        <strain evidence="4">VDS</strain>
    </source>
</reference>
<protein>
    <submittedName>
        <fullName evidence="4">Uncharacterized protein</fullName>
    </submittedName>
</protein>
<feature type="region of interest" description="Disordered" evidence="1">
    <location>
        <begin position="1"/>
        <end position="60"/>
    </location>
</feature>
<keyword evidence="2" id="KW-0472">Membrane</keyword>
<reference evidence="3 6" key="3">
    <citation type="journal article" date="2020" name="Biotechnol. Biofuels">
        <title>New insights from the biogas microbiome by comprehensive genome-resolved metagenomics of nearly 1600 species originating from multiple anaerobic digesters.</title>
        <authorList>
            <person name="Campanaro S."/>
            <person name="Treu L."/>
            <person name="Rodriguez-R L.M."/>
            <person name="Kovalovszki A."/>
            <person name="Ziels R.M."/>
            <person name="Maus I."/>
            <person name="Zhu X."/>
            <person name="Kougias P.G."/>
            <person name="Basile A."/>
            <person name="Luo G."/>
            <person name="Schluter A."/>
            <person name="Konstantinidis K.T."/>
            <person name="Angelidaki I."/>
        </authorList>
    </citation>
    <scope>NUCLEOTIDE SEQUENCE [LARGE SCALE GENOMIC DNA]</scope>
    <source>
        <strain evidence="3">AS23ysBPME_344</strain>
    </source>
</reference>
<dbReference type="EMBL" id="JAAYSN010000134">
    <property type="protein sequence ID" value="NLP39122.1"/>
    <property type="molecule type" value="Genomic_DNA"/>
</dbReference>
<evidence type="ECO:0000313" key="4">
    <source>
        <dbReference type="EMBL" id="SMG38709.1"/>
    </source>
</evidence>
<keyword evidence="5" id="KW-1185">Reference proteome</keyword>
<gene>
    <name evidence="3" type="ORF">GX356_05295</name>
    <name evidence="4" type="ORF">SAMN06295981_2441</name>
</gene>
<dbReference type="EMBL" id="FXAR01000011">
    <property type="protein sequence ID" value="SMG38709.1"/>
    <property type="molecule type" value="Genomic_DNA"/>
</dbReference>
<dbReference type="STRING" id="1610489.SAMN06295981_2441"/>
<dbReference type="Proteomes" id="UP000568696">
    <property type="component" value="Unassembled WGS sequence"/>
</dbReference>
<organism evidence="4 5">
    <name type="scientific">Corynebacterium pollutisoli</name>
    <dbReference type="NCBI Taxonomy" id="1610489"/>
    <lineage>
        <taxon>Bacteria</taxon>
        <taxon>Bacillati</taxon>
        <taxon>Actinomycetota</taxon>
        <taxon>Actinomycetes</taxon>
        <taxon>Mycobacteriales</taxon>
        <taxon>Corynebacteriaceae</taxon>
        <taxon>Corynebacterium</taxon>
    </lineage>
</organism>
<name>A0A1X7KBX7_9CORY</name>
<evidence type="ECO:0000313" key="6">
    <source>
        <dbReference type="Proteomes" id="UP000568696"/>
    </source>
</evidence>
<accession>A0A1X7KBX7</accession>